<organism evidence="2 3">
    <name type="scientific">Actinomadura vinacea</name>
    <dbReference type="NCBI Taxonomy" id="115336"/>
    <lineage>
        <taxon>Bacteria</taxon>
        <taxon>Bacillati</taxon>
        <taxon>Actinomycetota</taxon>
        <taxon>Actinomycetes</taxon>
        <taxon>Streptosporangiales</taxon>
        <taxon>Thermomonosporaceae</taxon>
        <taxon>Actinomadura</taxon>
    </lineage>
</organism>
<dbReference type="SMART" id="SM00530">
    <property type="entry name" value="HTH_XRE"/>
    <property type="match status" value="1"/>
</dbReference>
<dbReference type="Gene3D" id="3.30.450.180">
    <property type="match status" value="1"/>
</dbReference>
<evidence type="ECO:0000313" key="3">
    <source>
        <dbReference type="Proteomes" id="UP001501231"/>
    </source>
</evidence>
<dbReference type="PANTHER" id="PTHR35010:SF2">
    <property type="entry name" value="BLL4672 PROTEIN"/>
    <property type="match status" value="1"/>
</dbReference>
<dbReference type="InterPro" id="IPR001387">
    <property type="entry name" value="Cro/C1-type_HTH"/>
</dbReference>
<evidence type="ECO:0000313" key="2">
    <source>
        <dbReference type="EMBL" id="GAA2433198.1"/>
    </source>
</evidence>
<dbReference type="Gene3D" id="1.10.260.40">
    <property type="entry name" value="lambda repressor-like DNA-binding domains"/>
    <property type="match status" value="1"/>
</dbReference>
<proteinExistence type="predicted"/>
<evidence type="ECO:0000259" key="1">
    <source>
        <dbReference type="PROSITE" id="PS50943"/>
    </source>
</evidence>
<name>A0ABN3JLG2_9ACTN</name>
<dbReference type="CDD" id="cd00093">
    <property type="entry name" value="HTH_XRE"/>
    <property type="match status" value="1"/>
</dbReference>
<comment type="caution">
    <text evidence="2">The sequence shown here is derived from an EMBL/GenBank/DDBJ whole genome shotgun (WGS) entry which is preliminary data.</text>
</comment>
<reference evidence="2 3" key="1">
    <citation type="journal article" date="2019" name="Int. J. Syst. Evol. Microbiol.">
        <title>The Global Catalogue of Microorganisms (GCM) 10K type strain sequencing project: providing services to taxonomists for standard genome sequencing and annotation.</title>
        <authorList>
            <consortium name="The Broad Institute Genomics Platform"/>
            <consortium name="The Broad Institute Genome Sequencing Center for Infectious Disease"/>
            <person name="Wu L."/>
            <person name="Ma J."/>
        </authorList>
    </citation>
    <scope>NUCLEOTIDE SEQUENCE [LARGE SCALE GENOMIC DNA]</scope>
    <source>
        <strain evidence="2 3">JCM 3325</strain>
    </source>
</reference>
<protein>
    <submittedName>
        <fullName evidence="2">Helix-turn-helix transcriptional regulator</fullName>
    </submittedName>
</protein>
<dbReference type="EMBL" id="BAAARW010000020">
    <property type="protein sequence ID" value="GAA2433198.1"/>
    <property type="molecule type" value="Genomic_DNA"/>
</dbReference>
<feature type="domain" description="HTH cro/C1-type" evidence="1">
    <location>
        <begin position="70"/>
        <end position="117"/>
    </location>
</feature>
<accession>A0ABN3JLG2</accession>
<dbReference type="Pfam" id="PF17765">
    <property type="entry name" value="MLTR_LBD"/>
    <property type="match status" value="1"/>
</dbReference>
<dbReference type="Proteomes" id="UP001501231">
    <property type="component" value="Unassembled WGS sequence"/>
</dbReference>
<dbReference type="Pfam" id="PF13560">
    <property type="entry name" value="HTH_31"/>
    <property type="match status" value="1"/>
</dbReference>
<gene>
    <name evidence="2" type="ORF">GCM10010191_54190</name>
</gene>
<dbReference type="PROSITE" id="PS50943">
    <property type="entry name" value="HTH_CROC1"/>
    <property type="match status" value="1"/>
</dbReference>
<dbReference type="PANTHER" id="PTHR35010">
    <property type="entry name" value="BLL4672 PROTEIN-RELATED"/>
    <property type="match status" value="1"/>
</dbReference>
<dbReference type="InterPro" id="IPR010982">
    <property type="entry name" value="Lambda_DNA-bd_dom_sf"/>
</dbReference>
<keyword evidence="3" id="KW-1185">Reference proteome</keyword>
<dbReference type="InterPro" id="IPR041413">
    <property type="entry name" value="MLTR_LBD"/>
</dbReference>
<dbReference type="SUPFAM" id="SSF47413">
    <property type="entry name" value="lambda repressor-like DNA-binding domains"/>
    <property type="match status" value="1"/>
</dbReference>
<sequence length="329" mass="36421">MPPTVRRRLLGSQTRAMGTPIRDTQPRTVAPTLGAMELESLGAYLKTRRDRVTPADAGLRTFGTARRVPGLRREELAQLAGVSAGYYTRLEQGQAGTASRQVLEALADVLHLDPVEKAHLHNLARQPTTSRLLRPRPEWPHPRVLALLASLGESTPAVVLGRRGDVLAWNRTGHALVAEHVDFDAPNDLSRRPSIPRMFFLDSLTRDLHRNWDELARTHVAYLRLTAGRYPTDARLAELIGELAMKSGDFATLWANGDVADCTVGTMRLRHPTVGRVDVDYQVWLQPDSTDHRLEVYTPNDNASADALRLLSGQVADQQEHGVSRRGVG</sequence>